<evidence type="ECO:0000313" key="3">
    <source>
        <dbReference type="EMBL" id="KAJ0221129.1"/>
    </source>
</evidence>
<evidence type="ECO:0000313" key="4">
    <source>
        <dbReference type="Proteomes" id="UP000235145"/>
    </source>
</evidence>
<keyword evidence="2" id="KW-0809">Transit peptide</keyword>
<dbReference type="GO" id="GO:0006355">
    <property type="term" value="P:regulation of DNA-templated transcription"/>
    <property type="evidence" value="ECO:0007669"/>
    <property type="project" value="InterPro"/>
</dbReference>
<name>A0A9R1WCD0_LACSA</name>
<dbReference type="Proteomes" id="UP000235145">
    <property type="component" value="Unassembled WGS sequence"/>
</dbReference>
<gene>
    <name evidence="3" type="ORF">LSAT_V11C200058320</name>
</gene>
<accession>A0A9R1WCD0</accession>
<reference evidence="3 4" key="1">
    <citation type="journal article" date="2017" name="Nat. Commun.">
        <title>Genome assembly with in vitro proximity ligation data and whole-genome triplication in lettuce.</title>
        <authorList>
            <person name="Reyes-Chin-Wo S."/>
            <person name="Wang Z."/>
            <person name="Yang X."/>
            <person name="Kozik A."/>
            <person name="Arikit S."/>
            <person name="Song C."/>
            <person name="Xia L."/>
            <person name="Froenicke L."/>
            <person name="Lavelle D.O."/>
            <person name="Truco M.J."/>
            <person name="Xia R."/>
            <person name="Zhu S."/>
            <person name="Xu C."/>
            <person name="Xu H."/>
            <person name="Xu X."/>
            <person name="Cox K."/>
            <person name="Korf I."/>
            <person name="Meyers B.C."/>
            <person name="Michelmore R.W."/>
        </authorList>
    </citation>
    <scope>NUCLEOTIDE SEQUENCE [LARGE SCALE GENOMIC DNA]</scope>
    <source>
        <strain evidence="4">cv. Salinas</strain>
        <tissue evidence="3">Seedlings</tissue>
    </source>
</reference>
<comment type="similarity">
    <text evidence="1">Belongs to the Whirly family.</text>
</comment>
<dbReference type="EMBL" id="NBSK02000002">
    <property type="protein sequence ID" value="KAJ0221129.1"/>
    <property type="molecule type" value="Genomic_DNA"/>
</dbReference>
<protein>
    <submittedName>
        <fullName evidence="3">Uncharacterized protein</fullName>
    </submittedName>
</protein>
<comment type="caution">
    <text evidence="3">The sequence shown here is derived from an EMBL/GenBank/DDBJ whole genome shotgun (WGS) entry which is preliminary data.</text>
</comment>
<dbReference type="AlphaFoldDB" id="A0A9R1WCD0"/>
<dbReference type="PANTHER" id="PTHR31745:SF1">
    <property type="entry name" value="SINGLE-STRANDED DNA-BINDING PROTEIN WHY2, MITOCHONDRIAL"/>
    <property type="match status" value="1"/>
</dbReference>
<proteinExistence type="inferred from homology"/>
<dbReference type="GO" id="GO:0003697">
    <property type="term" value="F:single-stranded DNA binding"/>
    <property type="evidence" value="ECO:0007669"/>
    <property type="project" value="InterPro"/>
</dbReference>
<dbReference type="GO" id="GO:0006952">
    <property type="term" value="P:defense response"/>
    <property type="evidence" value="ECO:0007669"/>
    <property type="project" value="InterPro"/>
</dbReference>
<dbReference type="SUPFAM" id="SSF54447">
    <property type="entry name" value="ssDNA-binding transcriptional regulator domain"/>
    <property type="match status" value="1"/>
</dbReference>
<dbReference type="PANTHER" id="PTHR31745">
    <property type="entry name" value="SINGLE-STRANDED DNA-BINDING PROTEIN WHY2, MITOCHONDRIAL"/>
    <property type="match status" value="1"/>
</dbReference>
<sequence>MLAFRPAIGERKCDSEKETMTEVGSFISLGPGDSCEFFHDPLIQSRWGVIEFILEFYLRAVVAKNILKTNERLTVPVSRTKFAIG</sequence>
<dbReference type="InterPro" id="IPR009044">
    <property type="entry name" value="ssDNA-bd_transcriptional_reg"/>
</dbReference>
<dbReference type="InterPro" id="IPR013742">
    <property type="entry name" value="Whirly"/>
</dbReference>
<keyword evidence="4" id="KW-1185">Reference proteome</keyword>
<organism evidence="3 4">
    <name type="scientific">Lactuca sativa</name>
    <name type="common">Garden lettuce</name>
    <dbReference type="NCBI Taxonomy" id="4236"/>
    <lineage>
        <taxon>Eukaryota</taxon>
        <taxon>Viridiplantae</taxon>
        <taxon>Streptophyta</taxon>
        <taxon>Embryophyta</taxon>
        <taxon>Tracheophyta</taxon>
        <taxon>Spermatophyta</taxon>
        <taxon>Magnoliopsida</taxon>
        <taxon>eudicotyledons</taxon>
        <taxon>Gunneridae</taxon>
        <taxon>Pentapetalae</taxon>
        <taxon>asterids</taxon>
        <taxon>campanulids</taxon>
        <taxon>Asterales</taxon>
        <taxon>Asteraceae</taxon>
        <taxon>Cichorioideae</taxon>
        <taxon>Cichorieae</taxon>
        <taxon>Lactucinae</taxon>
        <taxon>Lactuca</taxon>
    </lineage>
</organism>
<evidence type="ECO:0000256" key="2">
    <source>
        <dbReference type="ARBA" id="ARBA00022946"/>
    </source>
</evidence>
<dbReference type="Pfam" id="PF08536">
    <property type="entry name" value="Whirly"/>
    <property type="match status" value="1"/>
</dbReference>
<evidence type="ECO:0000256" key="1">
    <source>
        <dbReference type="ARBA" id="ARBA00006061"/>
    </source>
</evidence>
<dbReference type="Gene3D" id="2.30.31.10">
    <property type="entry name" value="Transcriptional Coactivator Pc4, Chain A"/>
    <property type="match status" value="1"/>
</dbReference>